<feature type="binding site" evidence="7">
    <location>
        <begin position="273"/>
        <end position="277"/>
    </location>
    <ligand>
        <name>ATP</name>
        <dbReference type="ChEBI" id="CHEBI:30616"/>
    </ligand>
</feature>
<dbReference type="PROSITE" id="PS51510">
    <property type="entry name" value="PHOSPHAGEN_KINASE_C"/>
    <property type="match status" value="1"/>
</dbReference>
<keyword evidence="3 7" id="KW-0547">Nucleotide-binding</keyword>
<dbReference type="PANTHER" id="PTHR11547">
    <property type="entry name" value="ARGININE OR CREATINE KINASE"/>
    <property type="match status" value="1"/>
</dbReference>
<sequence length="348" mass="39388">MDALYTKLKDAKEGCHSLLKKYLSQDVYDNLKDKKTGLGGTLLDCIRSGCENLDSHCGVYACDPEGYTVFDKLLDPVIKDYHQVKEINHPDPNFGDLKNLGFGNLDPSGEMIISTRVRVGRSHAGYLFCPSVTAEQRKEMEEKTIKALKKLKGDLGGKYYSLEKMTKEEETQLVEDHFLFKNDDRMLGSAGGYRDWPSGRGIFHNSDKTFLVWLNEEDHLRFISMQKGGDLAQVYSRLVTAMNEMQDSGLEFATKKGYGFLTFCPTNLGTAMRASVHIKIPKLSQQPDFKDFCEKLHLQPRGIHGENTESVGGVYDISNKRRLGLTEFEAITEMKNGIMEIIKREKEL</sequence>
<dbReference type="InterPro" id="IPR022415">
    <property type="entry name" value="ATP-guanido_PTrfase_AS"/>
</dbReference>
<dbReference type="GO" id="GO:0004111">
    <property type="term" value="F:creatine kinase activity"/>
    <property type="evidence" value="ECO:0007669"/>
    <property type="project" value="InterPro"/>
</dbReference>
<dbReference type="SUPFAM" id="SSF55931">
    <property type="entry name" value="Glutamine synthetase/guanido kinase"/>
    <property type="match status" value="1"/>
</dbReference>
<dbReference type="GO" id="GO:0005524">
    <property type="term" value="F:ATP binding"/>
    <property type="evidence" value="ECO:0007669"/>
    <property type="project" value="UniProtKB-UniRule"/>
</dbReference>
<dbReference type="FunFam" id="1.10.135.10:FF:000003">
    <property type="entry name" value="Three-domain arginine kinase"/>
    <property type="match status" value="1"/>
</dbReference>
<dbReference type="Gene3D" id="3.30.590.10">
    <property type="entry name" value="Glutamine synthetase/guanido kinase, catalytic domain"/>
    <property type="match status" value="1"/>
</dbReference>
<evidence type="ECO:0000256" key="7">
    <source>
        <dbReference type="PROSITE-ProRule" id="PRU00843"/>
    </source>
</evidence>
<feature type="binding site" evidence="7">
    <location>
        <position position="177"/>
    </location>
    <ligand>
        <name>ATP</name>
        <dbReference type="ChEBI" id="CHEBI:30616"/>
    </ligand>
</feature>
<feature type="binding site" evidence="7">
    <location>
        <position position="221"/>
    </location>
    <ligand>
        <name>ATP</name>
        <dbReference type="ChEBI" id="CHEBI:30616"/>
    </ligand>
</feature>
<feature type="domain" description="Phosphagen kinase N-terminal" evidence="9">
    <location>
        <begin position="1"/>
        <end position="83"/>
    </location>
</feature>
<dbReference type="Pfam" id="PF00217">
    <property type="entry name" value="ATP-gua_Ptrans"/>
    <property type="match status" value="1"/>
</dbReference>
<dbReference type="PANTHER" id="PTHR11547:SF38">
    <property type="entry name" value="ARGININE KINASE 1-RELATED"/>
    <property type="match status" value="1"/>
</dbReference>
<feature type="domain" description="Phosphagen kinase C-terminal" evidence="10">
    <location>
        <begin position="111"/>
        <end position="348"/>
    </location>
</feature>
<keyword evidence="5 7" id="KW-0067">ATP-binding</keyword>
<dbReference type="Gene3D" id="1.10.135.10">
    <property type="entry name" value="ATP:guanido phosphotransferase, N-terminal domain"/>
    <property type="match status" value="1"/>
</dbReference>
<evidence type="ECO:0000259" key="10">
    <source>
        <dbReference type="PROSITE" id="PS51510"/>
    </source>
</evidence>
<dbReference type="Pfam" id="PF02807">
    <property type="entry name" value="ATP-gua_PtransN"/>
    <property type="match status" value="1"/>
</dbReference>
<dbReference type="GO" id="GO:0046314">
    <property type="term" value="P:phosphocreatine biosynthetic process"/>
    <property type="evidence" value="ECO:0007669"/>
    <property type="project" value="InterPro"/>
</dbReference>
<evidence type="ECO:0000256" key="5">
    <source>
        <dbReference type="ARBA" id="ARBA00022840"/>
    </source>
</evidence>
<dbReference type="InterPro" id="IPR000749">
    <property type="entry name" value="ATP-guanido_PTrfase"/>
</dbReference>
<dbReference type="InterPro" id="IPR036802">
    <property type="entry name" value="ATP-guanido_PTrfase_N_sf"/>
</dbReference>
<name>Q760P7_ANABR</name>
<evidence type="ECO:0000256" key="2">
    <source>
        <dbReference type="ARBA" id="ARBA00022679"/>
    </source>
</evidence>
<evidence type="ECO:0000256" key="8">
    <source>
        <dbReference type="RuleBase" id="RU000505"/>
    </source>
</evidence>
<protein>
    <submittedName>
        <fullName evidence="11">Arginine kinase</fullName>
    </submittedName>
</protein>
<evidence type="ECO:0000256" key="3">
    <source>
        <dbReference type="ARBA" id="ARBA00022741"/>
    </source>
</evidence>
<evidence type="ECO:0000256" key="4">
    <source>
        <dbReference type="ARBA" id="ARBA00022777"/>
    </source>
</evidence>
<evidence type="ECO:0000259" key="9">
    <source>
        <dbReference type="PROSITE" id="PS51509"/>
    </source>
</evidence>
<dbReference type="GO" id="GO:0004054">
    <property type="term" value="F:arginine kinase activity"/>
    <property type="evidence" value="ECO:0007669"/>
    <property type="project" value="UniProtKB-ARBA"/>
</dbReference>
<keyword evidence="2 7" id="KW-0808">Transferase</keyword>
<dbReference type="SUPFAM" id="SSF48034">
    <property type="entry name" value="Guanido kinase N-terminal domain"/>
    <property type="match status" value="1"/>
</dbReference>
<dbReference type="FunFam" id="3.30.590.10:FF:000006">
    <property type="entry name" value="Arginine kinase 1"/>
    <property type="match status" value="1"/>
</dbReference>
<evidence type="ECO:0000313" key="11">
    <source>
        <dbReference type="EMBL" id="BAD11949.1"/>
    </source>
</evidence>
<feature type="binding site" evidence="7">
    <location>
        <begin position="114"/>
        <end position="118"/>
    </location>
    <ligand>
        <name>ATP</name>
        <dbReference type="ChEBI" id="CHEBI:30616"/>
    </ligand>
</feature>
<dbReference type="InterPro" id="IPR022413">
    <property type="entry name" value="ATP-guanido_PTrfase_N"/>
</dbReference>
<reference evidence="11" key="1">
    <citation type="journal article" date="2004" name="Cell. Mol. Life Sci.">
        <title>Unique evolution of Bivalvia arginine kinases.</title>
        <authorList>
            <person name="Takeuchi M."/>
            <person name="Mizuta C."/>
            <person name="Uda K."/>
            <person name="Fujimoto N."/>
            <person name="Okamoto M."/>
            <person name="Suzuki T."/>
        </authorList>
    </citation>
    <scope>NUCLEOTIDE SEQUENCE</scope>
</reference>
<dbReference type="InterPro" id="IPR022414">
    <property type="entry name" value="ATP-guanido_PTrfase_cat"/>
</dbReference>
<dbReference type="CDD" id="cd07932">
    <property type="entry name" value="arginine_kinase_like"/>
    <property type="match status" value="1"/>
</dbReference>
<dbReference type="GO" id="GO:0005615">
    <property type="term" value="C:extracellular space"/>
    <property type="evidence" value="ECO:0007669"/>
    <property type="project" value="TreeGrafter"/>
</dbReference>
<keyword evidence="4 7" id="KW-0418">Kinase</keyword>
<dbReference type="AlphaFoldDB" id="Q760P7"/>
<dbReference type="PROSITE" id="PS51509">
    <property type="entry name" value="PHOSPHAGEN_KINASE_N"/>
    <property type="match status" value="1"/>
</dbReference>
<dbReference type="InterPro" id="IPR014746">
    <property type="entry name" value="Gln_synth/guanido_kin_cat_dom"/>
</dbReference>
<accession>Q760P7</accession>
<feature type="binding site" evidence="7">
    <location>
        <begin position="301"/>
        <end position="306"/>
    </location>
    <ligand>
        <name>ATP</name>
        <dbReference type="ChEBI" id="CHEBI:30616"/>
    </ligand>
</feature>
<dbReference type="EMBL" id="AB118649">
    <property type="protein sequence ID" value="BAD11949.1"/>
    <property type="molecule type" value="mRNA"/>
</dbReference>
<organism evidence="11">
    <name type="scientific">Anadara broughtonii</name>
    <name type="common">Blood clam</name>
    <name type="synonym">Scapharca broughtonii</name>
    <dbReference type="NCBI Taxonomy" id="148819"/>
    <lineage>
        <taxon>Eukaryota</taxon>
        <taxon>Metazoa</taxon>
        <taxon>Spiralia</taxon>
        <taxon>Lophotrochozoa</taxon>
        <taxon>Mollusca</taxon>
        <taxon>Bivalvia</taxon>
        <taxon>Autobranchia</taxon>
        <taxon>Pteriomorphia</taxon>
        <taxon>Arcoida</taxon>
        <taxon>Arcoidea</taxon>
        <taxon>Arcidae</taxon>
        <taxon>Anadara</taxon>
    </lineage>
</organism>
<gene>
    <name evidence="11" type="primary">AK</name>
</gene>
<dbReference type="PROSITE" id="PS00112">
    <property type="entry name" value="PHOSPHAGEN_KINASE"/>
    <property type="match status" value="1"/>
</dbReference>
<proteinExistence type="evidence at transcript level"/>
<evidence type="ECO:0000256" key="6">
    <source>
        <dbReference type="PROSITE-ProRule" id="PRU00842"/>
    </source>
</evidence>
<evidence type="ECO:0000256" key="1">
    <source>
        <dbReference type="ARBA" id="ARBA00006798"/>
    </source>
</evidence>
<comment type="similarity">
    <text evidence="1 6 8">Belongs to the ATP:guanido phosphotransferase family.</text>
</comment>